<dbReference type="Gene3D" id="2.120.10.30">
    <property type="entry name" value="TolB, C-terminal domain"/>
    <property type="match status" value="1"/>
</dbReference>
<evidence type="ECO:0000313" key="3">
    <source>
        <dbReference type="EMBL" id="CAF1522738.1"/>
    </source>
</evidence>
<evidence type="ECO:0000256" key="1">
    <source>
        <dbReference type="ARBA" id="ARBA00022737"/>
    </source>
</evidence>
<proteinExistence type="predicted"/>
<feature type="repeat" description="NHL" evidence="2">
    <location>
        <begin position="15"/>
        <end position="58"/>
    </location>
</feature>
<organism evidence="3 4">
    <name type="scientific">Adineta steineri</name>
    <dbReference type="NCBI Taxonomy" id="433720"/>
    <lineage>
        <taxon>Eukaryota</taxon>
        <taxon>Metazoa</taxon>
        <taxon>Spiralia</taxon>
        <taxon>Gnathifera</taxon>
        <taxon>Rotifera</taxon>
        <taxon>Eurotatoria</taxon>
        <taxon>Bdelloidea</taxon>
        <taxon>Adinetida</taxon>
        <taxon>Adinetidae</taxon>
        <taxon>Adineta</taxon>
    </lineage>
</organism>
<dbReference type="PROSITE" id="PS51125">
    <property type="entry name" value="NHL"/>
    <property type="match status" value="1"/>
</dbReference>
<name>A0A815UQT5_9BILA</name>
<gene>
    <name evidence="3" type="ORF">IZO911_LOCUS45893</name>
</gene>
<feature type="non-terminal residue" evidence="3">
    <location>
        <position position="1"/>
    </location>
</feature>
<comment type="caution">
    <text evidence="3">The sequence shown here is derived from an EMBL/GenBank/DDBJ whole genome shotgun (WGS) entry which is preliminary data.</text>
</comment>
<dbReference type="InterPro" id="IPR001258">
    <property type="entry name" value="NHL_repeat"/>
</dbReference>
<dbReference type="AlphaFoldDB" id="A0A815UQT5"/>
<protein>
    <recommendedName>
        <fullName evidence="5">NHL repeat containing protein</fullName>
    </recommendedName>
</protein>
<dbReference type="InterPro" id="IPR011042">
    <property type="entry name" value="6-blade_b-propeller_TolB-like"/>
</dbReference>
<reference evidence="3" key="1">
    <citation type="submission" date="2021-02" db="EMBL/GenBank/DDBJ databases">
        <authorList>
            <person name="Nowell W R."/>
        </authorList>
    </citation>
    <scope>NUCLEOTIDE SEQUENCE</scope>
</reference>
<evidence type="ECO:0008006" key="5">
    <source>
        <dbReference type="Google" id="ProtNLM"/>
    </source>
</evidence>
<sequence length="61" mass="6600">MCPNWLWDANGQTVAGVTGVSGSTADKLNAPWNIYVDTTNNLYIADAQNQRIQNLAQGSTM</sequence>
<keyword evidence="1" id="KW-0677">Repeat</keyword>
<dbReference type="EMBL" id="CAJNOE010006199">
    <property type="protein sequence ID" value="CAF1522738.1"/>
    <property type="molecule type" value="Genomic_DNA"/>
</dbReference>
<dbReference type="Proteomes" id="UP000663860">
    <property type="component" value="Unassembled WGS sequence"/>
</dbReference>
<dbReference type="Pfam" id="PF01436">
    <property type="entry name" value="NHL"/>
    <property type="match status" value="1"/>
</dbReference>
<evidence type="ECO:0000313" key="4">
    <source>
        <dbReference type="Proteomes" id="UP000663860"/>
    </source>
</evidence>
<accession>A0A815UQT5</accession>
<evidence type="ECO:0000256" key="2">
    <source>
        <dbReference type="PROSITE-ProRule" id="PRU00504"/>
    </source>
</evidence>